<dbReference type="OrthoDB" id="431817at2759"/>
<dbReference type="CTD" id="20209952"/>
<dbReference type="EMBL" id="AMQM01000992">
    <property type="status" value="NOT_ANNOTATED_CDS"/>
    <property type="molecule type" value="Genomic_DNA"/>
</dbReference>
<name>T1FMA3_HELRO</name>
<evidence type="ECO:0000313" key="8">
    <source>
        <dbReference type="EnsemblMetazoa" id="HelroP185018"/>
    </source>
</evidence>
<keyword evidence="5" id="KW-0479">Metal-binding</keyword>
<dbReference type="GO" id="GO:0005737">
    <property type="term" value="C:cytoplasm"/>
    <property type="evidence" value="ECO:0000318"/>
    <property type="project" value="GO_Central"/>
</dbReference>
<dbReference type="GO" id="GO:0008988">
    <property type="term" value="F:rRNA (adenine-N6-)-methyltransferase activity"/>
    <property type="evidence" value="ECO:0000318"/>
    <property type="project" value="GO_Central"/>
</dbReference>
<dbReference type="AlphaFoldDB" id="T1FMA3"/>
<keyword evidence="2" id="KW-0963">Cytoplasm</keyword>
<organism evidence="8 9">
    <name type="scientific">Helobdella robusta</name>
    <name type="common">Californian leech</name>
    <dbReference type="NCBI Taxonomy" id="6412"/>
    <lineage>
        <taxon>Eukaryota</taxon>
        <taxon>Metazoa</taxon>
        <taxon>Spiralia</taxon>
        <taxon>Lophotrochozoa</taxon>
        <taxon>Annelida</taxon>
        <taxon>Clitellata</taxon>
        <taxon>Hirudinea</taxon>
        <taxon>Rhynchobdellida</taxon>
        <taxon>Glossiphoniidae</taxon>
        <taxon>Helobdella</taxon>
    </lineage>
</organism>
<evidence type="ECO:0000313" key="9">
    <source>
        <dbReference type="Proteomes" id="UP000015101"/>
    </source>
</evidence>
<dbReference type="PROSITE" id="PS51270">
    <property type="entry name" value="ZF_CTCHY"/>
    <property type="match status" value="1"/>
</dbReference>
<keyword evidence="9" id="KW-1185">Reference proteome</keyword>
<dbReference type="Proteomes" id="UP000015101">
    <property type="component" value="Unassembled WGS sequence"/>
</dbReference>
<reference evidence="8" key="3">
    <citation type="submission" date="2015-06" db="UniProtKB">
        <authorList>
            <consortium name="EnsemblMetazoa"/>
        </authorList>
    </citation>
    <scope>IDENTIFICATION</scope>
</reference>
<evidence type="ECO:0000256" key="1">
    <source>
        <dbReference type="ARBA" id="ARBA00004496"/>
    </source>
</evidence>
<accession>T1FMA3</accession>
<dbReference type="EnsemblMetazoa" id="HelroT185018">
    <property type="protein sequence ID" value="HelroP185018"/>
    <property type="gene ID" value="HelroG185018"/>
</dbReference>
<dbReference type="Pfam" id="PF10237">
    <property type="entry name" value="N6-adenineMlase"/>
    <property type="match status" value="1"/>
</dbReference>
<dbReference type="GO" id="GO:0008270">
    <property type="term" value="F:zinc ion binding"/>
    <property type="evidence" value="ECO:0007669"/>
    <property type="project" value="UniProtKB-KW"/>
</dbReference>
<dbReference type="InterPro" id="IPR039846">
    <property type="entry name" value="ZCCHC4"/>
</dbReference>
<dbReference type="HOGENOM" id="CLU_034589_0_0_1"/>
<keyword evidence="5" id="KW-0863">Zinc-finger</keyword>
<dbReference type="KEGG" id="hro:HELRODRAFT_185018"/>
<proteinExistence type="predicted"/>
<keyword evidence="3" id="KW-0489">Methyltransferase</keyword>
<dbReference type="InterPro" id="IPR037275">
    <property type="entry name" value="Znf_CTCHY_sf"/>
</dbReference>
<dbReference type="PROSITE" id="PS50216">
    <property type="entry name" value="DHHC"/>
    <property type="match status" value="1"/>
</dbReference>
<reference evidence="7 9" key="2">
    <citation type="journal article" date="2013" name="Nature">
        <title>Insights into bilaterian evolution from three spiralian genomes.</title>
        <authorList>
            <person name="Simakov O."/>
            <person name="Marletaz F."/>
            <person name="Cho S.J."/>
            <person name="Edsinger-Gonzales E."/>
            <person name="Havlak P."/>
            <person name="Hellsten U."/>
            <person name="Kuo D.H."/>
            <person name="Larsson T."/>
            <person name="Lv J."/>
            <person name="Arendt D."/>
            <person name="Savage R."/>
            <person name="Osoegawa K."/>
            <person name="de Jong P."/>
            <person name="Grimwood J."/>
            <person name="Chapman J.A."/>
            <person name="Shapiro H."/>
            <person name="Aerts A."/>
            <person name="Otillar R.P."/>
            <person name="Terry A.Y."/>
            <person name="Boore J.L."/>
            <person name="Grigoriev I.V."/>
            <person name="Lindberg D.R."/>
            <person name="Seaver E.C."/>
            <person name="Weisblat D.A."/>
            <person name="Putnam N.H."/>
            <person name="Rokhsar D.S."/>
        </authorList>
    </citation>
    <scope>NUCLEOTIDE SEQUENCE</scope>
</reference>
<dbReference type="FunCoup" id="T1FMA3">
    <property type="interactions" value="1275"/>
</dbReference>
<dbReference type="SUPFAM" id="SSF161245">
    <property type="entry name" value="Zinc hairpin stack"/>
    <property type="match status" value="1"/>
</dbReference>
<dbReference type="STRING" id="6412.T1FMA3"/>
<dbReference type="InterPro" id="IPR041370">
    <property type="entry name" value="Mlase_EEF1AKMT1/ZCCHC4"/>
</dbReference>
<dbReference type="GeneID" id="20209952"/>
<evidence type="ECO:0000256" key="4">
    <source>
        <dbReference type="ARBA" id="ARBA00022679"/>
    </source>
</evidence>
<keyword evidence="4" id="KW-0808">Transferase</keyword>
<sequence length="445" mass="50905">MSFYSTVKVGIGDEILASAPKCPHGPTILFERFAKRGGHKKFFACSANRNRKLCNFYQLVERDGVAAKCRAATASANVVEDIDRVQDAKKYRNRWSKFVKQAANMRTFCRTCATPILENLNVGHDDGNDDDEHMNHNIMIGVTNSQLKRPTNLIDPLVDNHSNAQYMFSKETKDFLIHSIIDQKFNHVLCIGAPSIHEELLVMGKQMSGEKDDGCVINSYLLDLDERIIKMSPSSSHYNMFNHYFFTPSSKSEYLKFLKSARDLDESGSNVIILIDPPFGGFIELILFTLATVAKEFYGKDSKRELCTILFHPYFMEEKICSKTSFNMSDYTVTYENHKKLRKRELKSNDDDVDDKSVVRMFTNIPLSSIILPAHLGYQYCESCKKYVSQHNKHCSSCQACTTKVGKTYQHCEKCRRCVKSSWRHCDECGACELPDKHLKKKFKT</sequence>
<protein>
    <recommendedName>
        <fullName evidence="6">CTCHY-type domain-containing protein</fullName>
    </recommendedName>
</protein>
<keyword evidence="5" id="KW-0862">Zinc</keyword>
<dbReference type="PANTHER" id="PTHR13493">
    <property type="entry name" value="ZINC FINGER CCHC DOMAIN-CONTAINING"/>
    <property type="match status" value="1"/>
</dbReference>
<gene>
    <name evidence="8" type="primary">20209952</name>
    <name evidence="7" type="ORF">HELRODRAFT_185018</name>
</gene>
<dbReference type="GO" id="GO:0005730">
    <property type="term" value="C:nucleolus"/>
    <property type="evidence" value="ECO:0000318"/>
    <property type="project" value="GO_Central"/>
</dbReference>
<evidence type="ECO:0000256" key="3">
    <source>
        <dbReference type="ARBA" id="ARBA00022603"/>
    </source>
</evidence>
<dbReference type="InterPro" id="IPR017921">
    <property type="entry name" value="Znf_CTCHY"/>
</dbReference>
<evidence type="ECO:0000256" key="5">
    <source>
        <dbReference type="PROSITE-ProRule" id="PRU00965"/>
    </source>
</evidence>
<dbReference type="InParanoid" id="T1FMA3"/>
<dbReference type="GO" id="GO:0031167">
    <property type="term" value="P:rRNA methylation"/>
    <property type="evidence" value="ECO:0000318"/>
    <property type="project" value="GO_Central"/>
</dbReference>
<dbReference type="OMA" id="FPYFMEH"/>
<dbReference type="PANTHER" id="PTHR13493:SF3">
    <property type="entry name" value="RRNA N6-ADENOSINE-METHYLTRANSFERASE ZCCHC4"/>
    <property type="match status" value="1"/>
</dbReference>
<evidence type="ECO:0000313" key="7">
    <source>
        <dbReference type="EMBL" id="ESO02720.1"/>
    </source>
</evidence>
<dbReference type="EMBL" id="KB096742">
    <property type="protein sequence ID" value="ESO02720.1"/>
    <property type="molecule type" value="Genomic_DNA"/>
</dbReference>
<evidence type="ECO:0000259" key="6">
    <source>
        <dbReference type="PROSITE" id="PS51270"/>
    </source>
</evidence>
<reference evidence="9" key="1">
    <citation type="submission" date="2012-12" db="EMBL/GenBank/DDBJ databases">
        <authorList>
            <person name="Hellsten U."/>
            <person name="Grimwood J."/>
            <person name="Chapman J.A."/>
            <person name="Shapiro H."/>
            <person name="Aerts A."/>
            <person name="Otillar R.P."/>
            <person name="Terry A.Y."/>
            <person name="Boore J.L."/>
            <person name="Simakov O."/>
            <person name="Marletaz F."/>
            <person name="Cho S.-J."/>
            <person name="Edsinger-Gonzales E."/>
            <person name="Havlak P."/>
            <person name="Kuo D.-H."/>
            <person name="Larsson T."/>
            <person name="Lv J."/>
            <person name="Arendt D."/>
            <person name="Savage R."/>
            <person name="Osoegawa K."/>
            <person name="de Jong P."/>
            <person name="Lindberg D.R."/>
            <person name="Seaver E.C."/>
            <person name="Weisblat D.A."/>
            <person name="Putnam N.H."/>
            <person name="Grigoriev I.V."/>
            <person name="Rokhsar D.S."/>
        </authorList>
    </citation>
    <scope>NUCLEOTIDE SEQUENCE</scope>
</reference>
<dbReference type="RefSeq" id="XP_009020128.1">
    <property type="nucleotide sequence ID" value="XM_009021880.1"/>
</dbReference>
<comment type="subcellular location">
    <subcellularLocation>
        <location evidence="1">Cytoplasm</location>
    </subcellularLocation>
</comment>
<dbReference type="eggNOG" id="KOG4399">
    <property type="taxonomic scope" value="Eukaryota"/>
</dbReference>
<evidence type="ECO:0000256" key="2">
    <source>
        <dbReference type="ARBA" id="ARBA00022490"/>
    </source>
</evidence>
<feature type="domain" description="CTCHY-type" evidence="6">
    <location>
        <begin position="376"/>
        <end position="437"/>
    </location>
</feature>